<dbReference type="CDD" id="cd00603">
    <property type="entry name" value="IPT_PCSR"/>
    <property type="match status" value="1"/>
</dbReference>
<feature type="non-terminal residue" evidence="2">
    <location>
        <position position="1"/>
    </location>
</feature>
<accession>A0A383DXH2</accession>
<sequence>VNKVKMLPFLVIFFLASFTIAQPTIDLIEPAFGGIESTITISGENFSYNSQENTLFFGGLEANILNSTENEIIVSVPYGVYYAPIFVYTNGLYATSSQRFNVTFNATEELTIAHLSNQLYNPYLGTKYYDIRIADMNGDEIPEIVTSEAGSGSSAY</sequence>
<dbReference type="InterPro" id="IPR014756">
    <property type="entry name" value="Ig_E-set"/>
</dbReference>
<feature type="non-terminal residue" evidence="2">
    <location>
        <position position="156"/>
    </location>
</feature>
<dbReference type="Pfam" id="PF01833">
    <property type="entry name" value="TIG"/>
    <property type="match status" value="1"/>
</dbReference>
<dbReference type="EMBL" id="UINC01220564">
    <property type="protein sequence ID" value="SVE48538.1"/>
    <property type="molecule type" value="Genomic_DNA"/>
</dbReference>
<dbReference type="SUPFAM" id="SSF81296">
    <property type="entry name" value="E set domains"/>
    <property type="match status" value="1"/>
</dbReference>
<protein>
    <recommendedName>
        <fullName evidence="1">IPT/TIG domain-containing protein</fullName>
    </recommendedName>
</protein>
<dbReference type="Gene3D" id="2.60.40.10">
    <property type="entry name" value="Immunoglobulins"/>
    <property type="match status" value="1"/>
</dbReference>
<proteinExistence type="predicted"/>
<evidence type="ECO:0000259" key="1">
    <source>
        <dbReference type="Pfam" id="PF01833"/>
    </source>
</evidence>
<gene>
    <name evidence="2" type="ORF">METZ01_LOCUS501392</name>
</gene>
<evidence type="ECO:0000313" key="2">
    <source>
        <dbReference type="EMBL" id="SVE48538.1"/>
    </source>
</evidence>
<feature type="domain" description="IPT/TIG" evidence="1">
    <location>
        <begin position="23"/>
        <end position="95"/>
    </location>
</feature>
<dbReference type="AlphaFoldDB" id="A0A383DXH2"/>
<dbReference type="InterPro" id="IPR002909">
    <property type="entry name" value="IPT_dom"/>
</dbReference>
<reference evidence="2" key="1">
    <citation type="submission" date="2018-05" db="EMBL/GenBank/DDBJ databases">
        <authorList>
            <person name="Lanie J.A."/>
            <person name="Ng W.-L."/>
            <person name="Kazmierczak K.M."/>
            <person name="Andrzejewski T.M."/>
            <person name="Davidsen T.M."/>
            <person name="Wayne K.J."/>
            <person name="Tettelin H."/>
            <person name="Glass J.I."/>
            <person name="Rusch D."/>
            <person name="Podicherti R."/>
            <person name="Tsui H.-C.T."/>
            <person name="Winkler M.E."/>
        </authorList>
    </citation>
    <scope>NUCLEOTIDE SEQUENCE</scope>
</reference>
<dbReference type="InterPro" id="IPR013783">
    <property type="entry name" value="Ig-like_fold"/>
</dbReference>
<organism evidence="2">
    <name type="scientific">marine metagenome</name>
    <dbReference type="NCBI Taxonomy" id="408172"/>
    <lineage>
        <taxon>unclassified sequences</taxon>
        <taxon>metagenomes</taxon>
        <taxon>ecological metagenomes</taxon>
    </lineage>
</organism>
<name>A0A383DXH2_9ZZZZ</name>